<gene>
    <name evidence="3" type="ORF">JOF47_004063</name>
</gene>
<dbReference type="PROSITE" id="PS51197">
    <property type="entry name" value="HTH_RRF2_2"/>
    <property type="match status" value="1"/>
</dbReference>
<dbReference type="Proteomes" id="UP001296993">
    <property type="component" value="Unassembled WGS sequence"/>
</dbReference>
<name>A0ABS4XJ61_9MICC</name>
<evidence type="ECO:0000313" key="3">
    <source>
        <dbReference type="EMBL" id="MBP2388490.1"/>
    </source>
</evidence>
<dbReference type="Pfam" id="PF02082">
    <property type="entry name" value="Rrf2"/>
    <property type="match status" value="1"/>
</dbReference>
<dbReference type="InterPro" id="IPR036390">
    <property type="entry name" value="WH_DNA-bd_sf"/>
</dbReference>
<protein>
    <submittedName>
        <fullName evidence="3">Rrf2 family nitric oxide-sensitive transcriptional repressor</fullName>
    </submittedName>
</protein>
<comment type="caution">
    <text evidence="3">The sequence shown here is derived from an EMBL/GenBank/DDBJ whole genome shotgun (WGS) entry which is preliminary data.</text>
</comment>
<evidence type="ECO:0000256" key="1">
    <source>
        <dbReference type="ARBA" id="ARBA00023125"/>
    </source>
</evidence>
<dbReference type="InterPro" id="IPR000944">
    <property type="entry name" value="Tscrpt_reg_Rrf2"/>
</dbReference>
<dbReference type="InterPro" id="IPR036388">
    <property type="entry name" value="WH-like_DNA-bd_sf"/>
</dbReference>
<accession>A0ABS4XJ61</accession>
<evidence type="ECO:0000256" key="2">
    <source>
        <dbReference type="ARBA" id="ARBA00034078"/>
    </source>
</evidence>
<reference evidence="3 4" key="1">
    <citation type="submission" date="2021-03" db="EMBL/GenBank/DDBJ databases">
        <title>Sequencing the genomes of 1000 actinobacteria strains.</title>
        <authorList>
            <person name="Klenk H.-P."/>
        </authorList>
    </citation>
    <scope>NUCLEOTIDE SEQUENCE [LARGE SCALE GENOMIC DNA]</scope>
    <source>
        <strain evidence="3 4">DSM 15797</strain>
    </source>
</reference>
<dbReference type="PANTHER" id="PTHR33221:SF4">
    <property type="entry name" value="HTH-TYPE TRANSCRIPTIONAL REPRESSOR NSRR"/>
    <property type="match status" value="1"/>
</dbReference>
<evidence type="ECO:0000313" key="4">
    <source>
        <dbReference type="Proteomes" id="UP001296993"/>
    </source>
</evidence>
<keyword evidence="4" id="KW-1185">Reference proteome</keyword>
<dbReference type="EMBL" id="JAGIOF010000004">
    <property type="protein sequence ID" value="MBP2388490.1"/>
    <property type="molecule type" value="Genomic_DNA"/>
</dbReference>
<sequence length="145" mass="15983">MKLSAFVDVCLRTLMLLGSQRDQQVTTREIAEQIGVPYNHVAKAVLELRNRRALEVTRGRYGGSQITEHGLQLSVGGLMRDLDDRDDVVDCVSEAGVPCPLLAHCKLRSALRRAREAFYAELDSLLVADLTATSAKALLPFPLVH</sequence>
<dbReference type="Gene3D" id="1.10.10.10">
    <property type="entry name" value="Winged helix-like DNA-binding domain superfamily/Winged helix DNA-binding domain"/>
    <property type="match status" value="1"/>
</dbReference>
<dbReference type="SUPFAM" id="SSF46785">
    <property type="entry name" value="Winged helix' DNA-binding domain"/>
    <property type="match status" value="1"/>
</dbReference>
<dbReference type="PANTHER" id="PTHR33221">
    <property type="entry name" value="WINGED HELIX-TURN-HELIX TRANSCRIPTIONAL REGULATOR, RRF2 FAMILY"/>
    <property type="match status" value="1"/>
</dbReference>
<comment type="cofactor">
    <cofactor evidence="2">
        <name>[2Fe-2S] cluster</name>
        <dbReference type="ChEBI" id="CHEBI:190135"/>
    </cofactor>
</comment>
<organism evidence="3 4">
    <name type="scientific">Paeniglutamicibacter kerguelensis</name>
    <dbReference type="NCBI Taxonomy" id="254788"/>
    <lineage>
        <taxon>Bacteria</taxon>
        <taxon>Bacillati</taxon>
        <taxon>Actinomycetota</taxon>
        <taxon>Actinomycetes</taxon>
        <taxon>Micrococcales</taxon>
        <taxon>Micrococcaceae</taxon>
        <taxon>Paeniglutamicibacter</taxon>
    </lineage>
</organism>
<proteinExistence type="predicted"/>
<keyword evidence="1" id="KW-0238">DNA-binding</keyword>